<evidence type="ECO:0000313" key="4">
    <source>
        <dbReference type="Proteomes" id="UP001633002"/>
    </source>
</evidence>
<proteinExistence type="predicted"/>
<feature type="domain" description="Reverse transcriptase" evidence="2">
    <location>
        <begin position="34"/>
        <end position="311"/>
    </location>
</feature>
<dbReference type="Pfam" id="PF13966">
    <property type="entry name" value="zf-RVT"/>
    <property type="match status" value="1"/>
</dbReference>
<reference evidence="3 4" key="1">
    <citation type="submission" date="2024-09" db="EMBL/GenBank/DDBJ databases">
        <title>Chromosome-scale assembly of Riccia sorocarpa.</title>
        <authorList>
            <person name="Paukszto L."/>
        </authorList>
    </citation>
    <scope>NUCLEOTIDE SEQUENCE [LARGE SCALE GENOMIC DNA]</scope>
    <source>
        <strain evidence="3">LP-2024</strain>
        <tissue evidence="3">Aerial parts of the thallus</tissue>
    </source>
</reference>
<name>A0ABD3IAD1_9MARC</name>
<evidence type="ECO:0000259" key="2">
    <source>
        <dbReference type="PROSITE" id="PS50878"/>
    </source>
</evidence>
<dbReference type="SUPFAM" id="SSF56672">
    <property type="entry name" value="DNA/RNA polymerases"/>
    <property type="match status" value="1"/>
</dbReference>
<evidence type="ECO:0000256" key="1">
    <source>
        <dbReference type="SAM" id="MobiDB-lite"/>
    </source>
</evidence>
<dbReference type="InterPro" id="IPR043502">
    <property type="entry name" value="DNA/RNA_pol_sf"/>
</dbReference>
<dbReference type="AlphaFoldDB" id="A0ABD3IAD1"/>
<organism evidence="3 4">
    <name type="scientific">Riccia sorocarpa</name>
    <dbReference type="NCBI Taxonomy" id="122646"/>
    <lineage>
        <taxon>Eukaryota</taxon>
        <taxon>Viridiplantae</taxon>
        <taxon>Streptophyta</taxon>
        <taxon>Embryophyta</taxon>
        <taxon>Marchantiophyta</taxon>
        <taxon>Marchantiopsida</taxon>
        <taxon>Marchantiidae</taxon>
        <taxon>Marchantiales</taxon>
        <taxon>Ricciaceae</taxon>
        <taxon>Riccia</taxon>
    </lineage>
</organism>
<dbReference type="InterPro" id="IPR026960">
    <property type="entry name" value="RVT-Znf"/>
</dbReference>
<evidence type="ECO:0000313" key="3">
    <source>
        <dbReference type="EMBL" id="KAL3699252.1"/>
    </source>
</evidence>
<feature type="region of interest" description="Disordered" evidence="1">
    <location>
        <begin position="876"/>
        <end position="896"/>
    </location>
</feature>
<dbReference type="InterPro" id="IPR000477">
    <property type="entry name" value="RT_dom"/>
</dbReference>
<dbReference type="PANTHER" id="PTHR31635:SF196">
    <property type="entry name" value="REVERSE TRANSCRIPTASE DOMAIN-CONTAINING PROTEIN-RELATED"/>
    <property type="match status" value="1"/>
</dbReference>
<accession>A0ABD3IAD1</accession>
<sequence>MAREKAPGEDGLTIEVLLASWGWTRQACLLLLLESWKHKTLGWKNLSAVVKLLPKSDQKEFLRNWRPISLLPLIYKIAARILAARIKQLVPTLVDEEQVGFVDGRSITDNILYLKLSQELARERNQPSIFCKLDFSKAFDRVQHEFLWATMRQMNFGSEYIQLVQGLVAQGSAKIHLNGASTTSFPLKRGARQGCPFSPLLFALSTQPLMLMIRDEERRGNLTGLRIPNGRPLLHRLFADDSGITLNATERNFSNLRTTIARFERISGASLNVNKSIILPMDMLRLPSWLHNTGCKILVGRDEVTYLGIKAGAEATEATHARDLAERLKKRLSHWSNKFLSWPNRVTLLRHVLRAVPAFQFLGIGLNPDGYHQLEGICRTFMWGSKTDGRAKTPLIAWECLTKPFSEGGLQYKPFAAMAEALKLRQVARLLQGETNEWIQMLRHFLSTAMSRQTSRREYLTWTVEEGLLLLPSIPTAGSTTTKHLIKGWEKVRGSLKLDTRQLSLPGTLSMNQLSILLNKYDGGCEFNERIVLPVLKRLGIVSLEDIRGTWKFLLAEVLSYRLPVTLEQAVELNRFQIWLGKVSIGLHNLQGSPSWRWIGTEGAWKGWTQTTKFWNKLLLKPKEPDDMSERWPANTGFLNWKDRWKLLWGKGDTTRCKLWVWRTIRKGFFTGSRAQKMQVSQDLCKRCNLAQESISHMFWSCPVVRQLWDELRRHTWEAGLPFRIHQTLLGSIDEALQSKKESGTLLSIIVALVQAVWKDRNVALFQNKRKRTPLILILHAAREELEGSFRDTSSEARWNRGLRSLQEINQIITNFARPSFPVQMWNLSLHSQSNTPSARVIDIVATGLENALVRASPLQRSPGQNPRAAEAAFNARRHENEECTNSAGYTPREESAKLGAKSHVATLGMSYQLAVRNLVINDEETPPYRDAPREGDANLAEKIQVASLGRFHQGSVRSHKTVGQQENIKHRPRGRAVVWCRRLR</sequence>
<dbReference type="Proteomes" id="UP001633002">
    <property type="component" value="Unassembled WGS sequence"/>
</dbReference>
<protein>
    <recommendedName>
        <fullName evidence="2">Reverse transcriptase domain-containing protein</fullName>
    </recommendedName>
</protein>
<gene>
    <name evidence="3" type="ORF">R1sor_017274</name>
</gene>
<dbReference type="Pfam" id="PF00078">
    <property type="entry name" value="RVT_1"/>
    <property type="match status" value="1"/>
</dbReference>
<dbReference type="PROSITE" id="PS50878">
    <property type="entry name" value="RT_POL"/>
    <property type="match status" value="1"/>
</dbReference>
<dbReference type="EMBL" id="JBJQOH010000001">
    <property type="protein sequence ID" value="KAL3699252.1"/>
    <property type="molecule type" value="Genomic_DNA"/>
</dbReference>
<dbReference type="PANTHER" id="PTHR31635">
    <property type="entry name" value="REVERSE TRANSCRIPTASE DOMAIN-CONTAINING PROTEIN-RELATED"/>
    <property type="match status" value="1"/>
</dbReference>
<dbReference type="CDD" id="cd01650">
    <property type="entry name" value="RT_nLTR_like"/>
    <property type="match status" value="1"/>
</dbReference>
<keyword evidence="4" id="KW-1185">Reference proteome</keyword>
<comment type="caution">
    <text evidence="3">The sequence shown here is derived from an EMBL/GenBank/DDBJ whole genome shotgun (WGS) entry which is preliminary data.</text>
</comment>